<dbReference type="GeneID" id="28817363"/>
<dbReference type="InParanoid" id="A0A194XL28"/>
<protein>
    <recommendedName>
        <fullName evidence="3">Ubiquitin fusion degradation protein</fullName>
    </recommendedName>
</protein>
<keyword evidence="2" id="KW-1185">Reference proteome</keyword>
<reference evidence="1 2" key="1">
    <citation type="submission" date="2015-10" db="EMBL/GenBank/DDBJ databases">
        <title>Full genome of DAOMC 229536 Phialocephala scopiformis, a fungal endophyte of spruce producing the potent anti-insectan compound rugulosin.</title>
        <authorList>
            <consortium name="DOE Joint Genome Institute"/>
            <person name="Walker A.K."/>
            <person name="Frasz S.L."/>
            <person name="Seifert K.A."/>
            <person name="Miller J.D."/>
            <person name="Mondo S.J."/>
            <person name="Labutti K."/>
            <person name="Lipzen A."/>
            <person name="Dockter R."/>
            <person name="Kennedy M."/>
            <person name="Grigoriev I.V."/>
            <person name="Spatafora J.W."/>
        </authorList>
    </citation>
    <scope>NUCLEOTIDE SEQUENCE [LARGE SCALE GENOMIC DNA]</scope>
    <source>
        <strain evidence="1 2">CBS 120377</strain>
    </source>
</reference>
<name>A0A194XL28_MOLSC</name>
<evidence type="ECO:0000313" key="2">
    <source>
        <dbReference type="Proteomes" id="UP000070700"/>
    </source>
</evidence>
<evidence type="ECO:0008006" key="3">
    <source>
        <dbReference type="Google" id="ProtNLM"/>
    </source>
</evidence>
<dbReference type="RefSeq" id="XP_018075191.1">
    <property type="nucleotide sequence ID" value="XM_018207637.1"/>
</dbReference>
<sequence length="455" mass="49902">MESSPSIQPRDIDLPISLLQLLSNSLVLYQTTPYLPVASLLALGATSKSFKDLIHNTPNVFRHLDLTRVKSAQFDIAAIDHGGEVWRNVQLDENVTEDDFYGGPLRGILNTLHRRNIIQDVQTLVLDGLSVTSDLVSDIILQERYNVRLLSIREVRNLNERKLQQALVFAVRPSRPANTPKLQGLYIFGAKDIAPVTRVSRHVNRYPPGVAPIDTVPSYGGVVYSQGAQIGAQWNQKSGDTLAEEMESGFDKWYQASGKVIAKPPSLEWASTMLVCQGLINFDAILCSGPRHSTTAVEIGPGSKVPWYRSSCSHLSSMVATHALGSCVGCGKAPEGFSKFGTSPLARFPLLAPPPLHSSASKAAKTPFSAYDDRLLVRCMDCLKGRFCENCHKWWCEDCYEVPDNSYIQVSPQHWEAIGNPPGGHLEKNVKVHMGLCVEDCLVAEMMSGAGSNGM</sequence>
<dbReference type="OrthoDB" id="5345494at2759"/>
<dbReference type="STRING" id="149040.A0A194XL28"/>
<dbReference type="KEGG" id="psco:LY89DRAFT_456078"/>
<evidence type="ECO:0000313" key="1">
    <source>
        <dbReference type="EMBL" id="KUJ20836.1"/>
    </source>
</evidence>
<accession>A0A194XL28</accession>
<proteinExistence type="predicted"/>
<organism evidence="1 2">
    <name type="scientific">Mollisia scopiformis</name>
    <name type="common">Conifer needle endophyte fungus</name>
    <name type="synonym">Phialocephala scopiformis</name>
    <dbReference type="NCBI Taxonomy" id="149040"/>
    <lineage>
        <taxon>Eukaryota</taxon>
        <taxon>Fungi</taxon>
        <taxon>Dikarya</taxon>
        <taxon>Ascomycota</taxon>
        <taxon>Pezizomycotina</taxon>
        <taxon>Leotiomycetes</taxon>
        <taxon>Helotiales</taxon>
        <taxon>Mollisiaceae</taxon>
        <taxon>Mollisia</taxon>
    </lineage>
</organism>
<dbReference type="EMBL" id="KQ947409">
    <property type="protein sequence ID" value="KUJ20836.1"/>
    <property type="molecule type" value="Genomic_DNA"/>
</dbReference>
<dbReference type="Proteomes" id="UP000070700">
    <property type="component" value="Unassembled WGS sequence"/>
</dbReference>
<dbReference type="AlphaFoldDB" id="A0A194XL28"/>
<gene>
    <name evidence="1" type="ORF">LY89DRAFT_456078</name>
</gene>